<evidence type="ECO:0000313" key="3">
    <source>
        <dbReference type="EMBL" id="AJA07025.1"/>
    </source>
</evidence>
<dbReference type="PROSITE" id="PS51257">
    <property type="entry name" value="PROKAR_LIPOPROTEIN"/>
    <property type="match status" value="1"/>
</dbReference>
<feature type="chain" id="PRO_5002031691" description="DUF4136 domain-containing protein" evidence="1">
    <location>
        <begin position="25"/>
        <end position="152"/>
    </location>
</feature>
<dbReference type="HOGENOM" id="CLU_1721165_0_0_5"/>
<dbReference type="InterPro" id="IPR025411">
    <property type="entry name" value="DUF4136"/>
</dbReference>
<evidence type="ECO:0000313" key="4">
    <source>
        <dbReference type="Proteomes" id="UP000030907"/>
    </source>
</evidence>
<dbReference type="KEGG" id="sphk:SKP52_00375"/>
<keyword evidence="4" id="KW-1185">Reference proteome</keyword>
<reference evidence="3 4" key="1">
    <citation type="journal article" date="2015" name="Int. J. Syst. Evol. Microbiol.">
        <title>Description of Sphingopyxis fribergensis sp. nov. - a soil bacterium with the ability to degrade styrene and phenylacetic acid.</title>
        <authorList>
            <person name="Oelschlagel M."/>
            <person name="Ruckert C."/>
            <person name="Kalinowski J."/>
            <person name="Schmidt G."/>
            <person name="Schlomann M."/>
            <person name="Tischler D."/>
        </authorList>
    </citation>
    <scope>NUCLEOTIDE SEQUENCE [LARGE SCALE GENOMIC DNA]</scope>
    <source>
        <strain evidence="3 4">Kp5.2</strain>
    </source>
</reference>
<accession>A0A0A7PAL4</accession>
<name>A0A0A7PAL4_9SPHN</name>
<dbReference type="Proteomes" id="UP000030907">
    <property type="component" value="Chromosome"/>
</dbReference>
<keyword evidence="1" id="KW-0732">Signal</keyword>
<dbReference type="EMBL" id="CP009122">
    <property type="protein sequence ID" value="AJA07025.1"/>
    <property type="molecule type" value="Genomic_DNA"/>
</dbReference>
<gene>
    <name evidence="3" type="ORF">SKP52_00375</name>
</gene>
<proteinExistence type="predicted"/>
<dbReference type="Pfam" id="PF13590">
    <property type="entry name" value="DUF4136"/>
    <property type="match status" value="1"/>
</dbReference>
<feature type="domain" description="DUF4136" evidence="2">
    <location>
        <begin position="44"/>
        <end position="147"/>
    </location>
</feature>
<dbReference type="AlphaFoldDB" id="A0A0A7PAL4"/>
<sequence length="152" mass="16489">MTFRPLLLFLVAALSACASHPAIIAAEAGRMPDPRGYWLVAAQPERSRVEAALAAKLETSGFSADEKASLIVQVSLSEPPAKTGLALDQSVELQWLLPPTRSKSKRTRRLVVTMTDSATGKEIYRAYGSEVFREKKSDDGEALQTSVFALIP</sequence>
<dbReference type="RefSeq" id="WP_039570456.1">
    <property type="nucleotide sequence ID" value="NZ_CP009122.1"/>
</dbReference>
<evidence type="ECO:0000256" key="1">
    <source>
        <dbReference type="SAM" id="SignalP"/>
    </source>
</evidence>
<protein>
    <recommendedName>
        <fullName evidence="2">DUF4136 domain-containing protein</fullName>
    </recommendedName>
</protein>
<organism evidence="3 4">
    <name type="scientific">Sphingopyxis fribergensis</name>
    <dbReference type="NCBI Taxonomy" id="1515612"/>
    <lineage>
        <taxon>Bacteria</taxon>
        <taxon>Pseudomonadati</taxon>
        <taxon>Pseudomonadota</taxon>
        <taxon>Alphaproteobacteria</taxon>
        <taxon>Sphingomonadales</taxon>
        <taxon>Sphingomonadaceae</taxon>
        <taxon>Sphingopyxis</taxon>
    </lineage>
</organism>
<feature type="signal peptide" evidence="1">
    <location>
        <begin position="1"/>
        <end position="24"/>
    </location>
</feature>
<evidence type="ECO:0000259" key="2">
    <source>
        <dbReference type="Pfam" id="PF13590"/>
    </source>
</evidence>